<evidence type="ECO:0000256" key="1">
    <source>
        <dbReference type="SAM" id="Phobius"/>
    </source>
</evidence>
<dbReference type="STRING" id="568860.SAMN05421811_116189"/>
<dbReference type="EMBL" id="FOHX01000016">
    <property type="protein sequence ID" value="SEU39243.1"/>
    <property type="molecule type" value="Genomic_DNA"/>
</dbReference>
<sequence length="357" mass="38426">MLSAIIRLPSVINKKPHGQASQTVHAELLPPPAITLKSWAMPEVAEACEDRSVPIFRFVLVAVAVLVAAVLAFPQSVPNGIGRLGSLVETFLPWLALAVPVLLGLAWWRRSAAGALAALLPLAAWLAQFGGHLLPRGEQPHHLVAVQHNVSDENADPAGTARTLIAARPDVIGLEELLPAALPAWEDALRADYPYRTVHGTVGLWSRHPLAEAAPVDIRPHDVGPDWNRGLRAVARTPHGDIAVYVAHLPSVRIGLEGFDAVRRDESARRLAAVLAAEPLGRVLLLGDLNSTVDDRGLRPVLSLMTAPPRDFAFSWPARVPLARIDQILTRAMVVTGIDSLPRTGSDHLPIAARIRL</sequence>
<accession>A0A1I0LGP5</accession>
<keyword evidence="4" id="KW-1185">Reference proteome</keyword>
<keyword evidence="1" id="KW-0472">Membrane</keyword>
<feature type="domain" description="Endonuclease/exonuclease/phosphatase" evidence="2">
    <location>
        <begin position="147"/>
        <end position="348"/>
    </location>
</feature>
<dbReference type="AlphaFoldDB" id="A0A1I0LGP5"/>
<dbReference type="InterPro" id="IPR005135">
    <property type="entry name" value="Endo/exonuclease/phosphatase"/>
</dbReference>
<dbReference type="Gene3D" id="3.60.10.10">
    <property type="entry name" value="Endonuclease/exonuclease/phosphatase"/>
    <property type="match status" value="1"/>
</dbReference>
<feature type="transmembrane region" description="Helical" evidence="1">
    <location>
        <begin position="86"/>
        <end position="108"/>
    </location>
</feature>
<gene>
    <name evidence="3" type="ORF">SAMN05421811_116189</name>
</gene>
<keyword evidence="1" id="KW-0812">Transmembrane</keyword>
<protein>
    <submittedName>
        <fullName evidence="3">Vancomycin resistance protein VanJ</fullName>
    </submittedName>
</protein>
<feature type="transmembrane region" description="Helical" evidence="1">
    <location>
        <begin position="55"/>
        <end position="74"/>
    </location>
</feature>
<evidence type="ECO:0000313" key="3">
    <source>
        <dbReference type="EMBL" id="SEU39243.1"/>
    </source>
</evidence>
<dbReference type="SUPFAM" id="SSF56219">
    <property type="entry name" value="DNase I-like"/>
    <property type="match status" value="1"/>
</dbReference>
<name>A0A1I0LGP5_9ACTN</name>
<dbReference type="Proteomes" id="UP000199361">
    <property type="component" value="Unassembled WGS sequence"/>
</dbReference>
<feature type="transmembrane region" description="Helical" evidence="1">
    <location>
        <begin position="114"/>
        <end position="134"/>
    </location>
</feature>
<dbReference type="GO" id="GO:0003824">
    <property type="term" value="F:catalytic activity"/>
    <property type="evidence" value="ECO:0007669"/>
    <property type="project" value="InterPro"/>
</dbReference>
<reference evidence="3 4" key="1">
    <citation type="submission" date="2016-10" db="EMBL/GenBank/DDBJ databases">
        <authorList>
            <person name="de Groot N.N."/>
        </authorList>
    </citation>
    <scope>NUCLEOTIDE SEQUENCE [LARGE SCALE GENOMIC DNA]</scope>
    <source>
        <strain evidence="3 4">CGMCC 4.5598</strain>
    </source>
</reference>
<organism evidence="3 4">
    <name type="scientific">Nonomuraea wenchangensis</name>
    <dbReference type="NCBI Taxonomy" id="568860"/>
    <lineage>
        <taxon>Bacteria</taxon>
        <taxon>Bacillati</taxon>
        <taxon>Actinomycetota</taxon>
        <taxon>Actinomycetes</taxon>
        <taxon>Streptosporangiales</taxon>
        <taxon>Streptosporangiaceae</taxon>
        <taxon>Nonomuraea</taxon>
    </lineage>
</organism>
<evidence type="ECO:0000313" key="4">
    <source>
        <dbReference type="Proteomes" id="UP000199361"/>
    </source>
</evidence>
<proteinExistence type="predicted"/>
<evidence type="ECO:0000259" key="2">
    <source>
        <dbReference type="Pfam" id="PF03372"/>
    </source>
</evidence>
<dbReference type="InterPro" id="IPR036691">
    <property type="entry name" value="Endo/exonu/phosph_ase_sf"/>
</dbReference>
<keyword evidence="1" id="KW-1133">Transmembrane helix</keyword>
<dbReference type="Pfam" id="PF03372">
    <property type="entry name" value="Exo_endo_phos"/>
    <property type="match status" value="1"/>
</dbReference>